<accession>A0ABY1NG59</accession>
<organism evidence="5 6">
    <name type="scientific">Desulfurobacterium pacificum</name>
    <dbReference type="NCBI Taxonomy" id="240166"/>
    <lineage>
        <taxon>Bacteria</taxon>
        <taxon>Pseudomonadati</taxon>
        <taxon>Aquificota</taxon>
        <taxon>Aquificia</taxon>
        <taxon>Desulfurobacteriales</taxon>
        <taxon>Desulfurobacteriaceae</taxon>
        <taxon>Desulfurobacterium</taxon>
    </lineage>
</organism>
<dbReference type="CDD" id="cd03401">
    <property type="entry name" value="SPFH_prohibitin"/>
    <property type="match status" value="1"/>
</dbReference>
<protein>
    <submittedName>
        <fullName evidence="5">SPFH domain, Band 7 family protein</fullName>
    </submittedName>
</protein>
<dbReference type="PANTHER" id="PTHR23222">
    <property type="entry name" value="PROHIBITIN"/>
    <property type="match status" value="1"/>
</dbReference>
<evidence type="ECO:0000256" key="1">
    <source>
        <dbReference type="ARBA" id="ARBA00004167"/>
    </source>
</evidence>
<comment type="caution">
    <text evidence="5">The sequence shown here is derived from an EMBL/GenBank/DDBJ whole genome shotgun (WGS) entry which is preliminary data.</text>
</comment>
<reference evidence="5 6" key="1">
    <citation type="submission" date="2017-05" db="EMBL/GenBank/DDBJ databases">
        <authorList>
            <person name="Varghese N."/>
            <person name="Submissions S."/>
        </authorList>
    </citation>
    <scope>NUCLEOTIDE SEQUENCE [LARGE SCALE GENOMIC DNA]</scope>
    <source>
        <strain evidence="5 6">DSM 15522</strain>
    </source>
</reference>
<keyword evidence="2" id="KW-0175">Coiled coil</keyword>
<keyword evidence="6" id="KW-1185">Reference proteome</keyword>
<dbReference type="PANTHER" id="PTHR23222:SF0">
    <property type="entry name" value="PROHIBITIN 1"/>
    <property type="match status" value="1"/>
</dbReference>
<evidence type="ECO:0000313" key="5">
    <source>
        <dbReference type="EMBL" id="SMP08255.1"/>
    </source>
</evidence>
<keyword evidence="3" id="KW-1133">Transmembrane helix</keyword>
<keyword evidence="3" id="KW-0472">Membrane</keyword>
<feature type="domain" description="Band 7" evidence="4">
    <location>
        <begin position="29"/>
        <end position="209"/>
    </location>
</feature>
<evidence type="ECO:0000259" key="4">
    <source>
        <dbReference type="SMART" id="SM00244"/>
    </source>
</evidence>
<dbReference type="Proteomes" id="UP001157911">
    <property type="component" value="Unassembled WGS sequence"/>
</dbReference>
<evidence type="ECO:0000313" key="6">
    <source>
        <dbReference type="Proteomes" id="UP001157911"/>
    </source>
</evidence>
<dbReference type="EMBL" id="FXUB01000001">
    <property type="protein sequence ID" value="SMP08255.1"/>
    <property type="molecule type" value="Genomic_DNA"/>
</dbReference>
<dbReference type="PRINTS" id="PR00679">
    <property type="entry name" value="PROHIBITIN"/>
</dbReference>
<dbReference type="Pfam" id="PF01145">
    <property type="entry name" value="Band_7"/>
    <property type="match status" value="1"/>
</dbReference>
<comment type="subcellular location">
    <subcellularLocation>
        <location evidence="1">Membrane</location>
        <topology evidence="1">Single-pass membrane protein</topology>
    </subcellularLocation>
</comment>
<gene>
    <name evidence="5" type="ORF">SAMN06265339_0599</name>
</gene>
<feature type="transmembrane region" description="Helical" evidence="3">
    <location>
        <begin position="12"/>
        <end position="28"/>
    </location>
</feature>
<name>A0ABY1NG59_9BACT</name>
<evidence type="ECO:0000256" key="2">
    <source>
        <dbReference type="SAM" id="Coils"/>
    </source>
</evidence>
<dbReference type="InterPro" id="IPR001107">
    <property type="entry name" value="Band_7"/>
</dbReference>
<sequence>MKEAPPELRKFAGLLGIFFVLMFAFGVFKPFETIESGQVGVKITLGKYDPHELPPGLHFKMPLIQDIRKVDVKIHTINYKGTRDLTDKEGIINKPAITVLDERGLPIEVELTTQYRLMPDQAAETLERWGWNWEEKLVNPIVREVVRDVIGNYPAETIPTKRTEIATKIEQGIRSEIAKQSQKAVQVVGVQLRNILLPPEIQKKIKEVQLAKQEAERMKYVEEQAKREQEVKKIQAETEKIQKVIKAQAEAEQRVIQAKAEAEARLKKAEAEAKANEMLSKSINKAVLKWKELNVQEKIAESLSKNPNIKLFLNVPQSSNFHMWLNDKWQK</sequence>
<dbReference type="InterPro" id="IPR000163">
    <property type="entry name" value="Prohibitin"/>
</dbReference>
<keyword evidence="3" id="KW-0812">Transmembrane</keyword>
<dbReference type="SMART" id="SM00244">
    <property type="entry name" value="PHB"/>
    <property type="match status" value="1"/>
</dbReference>
<evidence type="ECO:0000256" key="3">
    <source>
        <dbReference type="SAM" id="Phobius"/>
    </source>
</evidence>
<feature type="coiled-coil region" evidence="2">
    <location>
        <begin position="208"/>
        <end position="281"/>
    </location>
</feature>
<dbReference type="Gene3D" id="3.30.479.30">
    <property type="entry name" value="Band 7 domain"/>
    <property type="match status" value="1"/>
</dbReference>
<dbReference type="SUPFAM" id="SSF117892">
    <property type="entry name" value="Band 7/SPFH domain"/>
    <property type="match status" value="1"/>
</dbReference>
<dbReference type="InterPro" id="IPR036013">
    <property type="entry name" value="Band_7/SPFH_dom_sf"/>
</dbReference>
<dbReference type="RefSeq" id="WP_283400097.1">
    <property type="nucleotide sequence ID" value="NZ_FXUB01000001.1"/>
</dbReference>
<proteinExistence type="predicted"/>